<accession>A0AAV3QR86</accession>
<comment type="caution">
    <text evidence="2">The sequence shown here is derived from an EMBL/GenBank/DDBJ whole genome shotgun (WGS) entry which is preliminary data.</text>
</comment>
<evidence type="ECO:0000313" key="3">
    <source>
        <dbReference type="Proteomes" id="UP001454036"/>
    </source>
</evidence>
<feature type="compositionally biased region" description="Polar residues" evidence="1">
    <location>
        <begin position="33"/>
        <end position="44"/>
    </location>
</feature>
<sequence>MDEQRISYVFEDKLNLTLYDYRAYERECPYAPTHTTHQGSLTTPSSDSSSSDSDSSLATSPFPQLTVTDKVASKIVPDINDVMVPVSIKGCERAYQGMMASLPTFVENSTPPDLTDDQLDGITSYFSIPITKVDTRITLPGEKLYLPRIEEGSEDPDLMFGYTTLYVKAFSFGRRLPFSRFVNDLLITLNRAPGQLLPIGGWLNITIFEVACHI</sequence>
<evidence type="ECO:0000313" key="2">
    <source>
        <dbReference type="EMBL" id="GAA0165138.1"/>
    </source>
</evidence>
<feature type="region of interest" description="Disordered" evidence="1">
    <location>
        <begin position="32"/>
        <end position="61"/>
    </location>
</feature>
<dbReference type="EMBL" id="BAABME010005266">
    <property type="protein sequence ID" value="GAA0165138.1"/>
    <property type="molecule type" value="Genomic_DNA"/>
</dbReference>
<evidence type="ECO:0000256" key="1">
    <source>
        <dbReference type="SAM" id="MobiDB-lite"/>
    </source>
</evidence>
<name>A0AAV3QR86_LITER</name>
<proteinExistence type="predicted"/>
<protein>
    <submittedName>
        <fullName evidence="2">Uncharacterized protein</fullName>
    </submittedName>
</protein>
<dbReference type="Proteomes" id="UP001454036">
    <property type="component" value="Unassembled WGS sequence"/>
</dbReference>
<keyword evidence="3" id="KW-1185">Reference proteome</keyword>
<feature type="compositionally biased region" description="Low complexity" evidence="1">
    <location>
        <begin position="45"/>
        <end position="56"/>
    </location>
</feature>
<reference evidence="2 3" key="1">
    <citation type="submission" date="2024-01" db="EMBL/GenBank/DDBJ databases">
        <title>The complete chloroplast genome sequence of Lithospermum erythrorhizon: insights into the phylogenetic relationship among Boraginaceae species and the maternal lineages of purple gromwells.</title>
        <authorList>
            <person name="Okada T."/>
            <person name="Watanabe K."/>
        </authorList>
    </citation>
    <scope>NUCLEOTIDE SEQUENCE [LARGE SCALE GENOMIC DNA]</scope>
</reference>
<organism evidence="2 3">
    <name type="scientific">Lithospermum erythrorhizon</name>
    <name type="common">Purple gromwell</name>
    <name type="synonym">Lithospermum officinale var. erythrorhizon</name>
    <dbReference type="NCBI Taxonomy" id="34254"/>
    <lineage>
        <taxon>Eukaryota</taxon>
        <taxon>Viridiplantae</taxon>
        <taxon>Streptophyta</taxon>
        <taxon>Embryophyta</taxon>
        <taxon>Tracheophyta</taxon>
        <taxon>Spermatophyta</taxon>
        <taxon>Magnoliopsida</taxon>
        <taxon>eudicotyledons</taxon>
        <taxon>Gunneridae</taxon>
        <taxon>Pentapetalae</taxon>
        <taxon>asterids</taxon>
        <taxon>lamiids</taxon>
        <taxon>Boraginales</taxon>
        <taxon>Boraginaceae</taxon>
        <taxon>Boraginoideae</taxon>
        <taxon>Lithospermeae</taxon>
        <taxon>Lithospermum</taxon>
    </lineage>
</organism>
<gene>
    <name evidence="2" type="ORF">LIER_20615</name>
</gene>
<dbReference type="AlphaFoldDB" id="A0AAV3QR86"/>